<evidence type="ECO:0000313" key="2">
    <source>
        <dbReference type="Proteomes" id="UP000594051"/>
    </source>
</evidence>
<accession>A0A7M1RZK3</accession>
<dbReference type="Proteomes" id="UP000594051">
    <property type="component" value="Segment"/>
</dbReference>
<reference evidence="1 2" key="1">
    <citation type="submission" date="2020-07" db="EMBL/GenBank/DDBJ databases">
        <title>Taxonomic proposal: Crassvirales, a new order of highly abundant and diverse bacterial viruses.</title>
        <authorList>
            <person name="Shkoporov A.N."/>
            <person name="Stockdale S.R."/>
            <person name="Guerin E."/>
            <person name="Ross R.P."/>
            <person name="Hill C."/>
        </authorList>
    </citation>
    <scope>NUCLEOTIDE SEQUENCE [LARGE SCALE GENOMIC DNA]</scope>
</reference>
<dbReference type="EMBL" id="MT774379">
    <property type="protein sequence ID" value="QOR58440.1"/>
    <property type="molecule type" value="Genomic_DNA"/>
</dbReference>
<organism evidence="1 2">
    <name type="scientific">uncultured phage cr118_1</name>
    <dbReference type="NCBI Taxonomy" id="2772063"/>
    <lineage>
        <taxon>Viruses</taxon>
        <taxon>Duplodnaviria</taxon>
        <taxon>Heunggongvirae</taxon>
        <taxon>Uroviricota</taxon>
        <taxon>Caudoviricetes</taxon>
        <taxon>Crassvirales</taxon>
        <taxon>Suoliviridae</taxon>
        <taxon>Uncouvirinae</taxon>
        <taxon>Besingivirus</taxon>
        <taxon>Besingivirus coli</taxon>
    </lineage>
</organism>
<dbReference type="RefSeq" id="YP_010110598.1">
    <property type="nucleotide sequence ID" value="NC_055872.1"/>
</dbReference>
<dbReference type="GeneID" id="65128911"/>
<keyword evidence="2" id="KW-1185">Reference proteome</keyword>
<protein>
    <submittedName>
        <fullName evidence="1">Uncharacterized protein</fullName>
    </submittedName>
</protein>
<name>A0A7M1RZK3_9CAUD</name>
<evidence type="ECO:0000313" key="1">
    <source>
        <dbReference type="EMBL" id="QOR58440.1"/>
    </source>
</evidence>
<proteinExistence type="predicted"/>
<dbReference type="KEGG" id="vg:65128911"/>
<sequence length="226" mass="26235">MTAREMQIEFERQVQVMDPSLAFEEKLDSDTIFSFLNISQDRYLLMRYTQRDSLENAPQNVKRNLDSIKNLIVQSTISNLNEVTPTSHSAKLPTDYFLYITSECNVTGTVKQYEESETVINKLITHDEKEEVMTTMYNTPILYTPAILLEGTDTNSGIIYVYTDIYTKIKDLTITYIRKPNKINIDSNCELSEDTHFEIVKLAVEIFVNEARYRLTKNTPDNQNQQ</sequence>